<proteinExistence type="inferred from homology"/>
<dbReference type="PANTHER" id="PTHR38686">
    <property type="entry name" value="APOLIPOPROTEIN N-ACYLTRANSFERASE"/>
    <property type="match status" value="1"/>
</dbReference>
<evidence type="ECO:0000259" key="10">
    <source>
        <dbReference type="PROSITE" id="PS50263"/>
    </source>
</evidence>
<dbReference type="Gene3D" id="3.60.110.10">
    <property type="entry name" value="Carbon-nitrogen hydrolase"/>
    <property type="match status" value="1"/>
</dbReference>
<feature type="domain" description="CN hydrolase" evidence="10">
    <location>
        <begin position="208"/>
        <end position="447"/>
    </location>
</feature>
<comment type="function">
    <text evidence="9">Catalyzes the phospholipid dependent N-acylation of the N-terminal cysteine of apolipoprotein, the last step in lipoprotein maturation.</text>
</comment>
<evidence type="ECO:0000256" key="9">
    <source>
        <dbReference type="HAMAP-Rule" id="MF_01148"/>
    </source>
</evidence>
<evidence type="ECO:0000256" key="2">
    <source>
        <dbReference type="ARBA" id="ARBA00010065"/>
    </source>
</evidence>
<dbReference type="OrthoDB" id="9804277at2"/>
<feature type="transmembrane region" description="Helical" evidence="9">
    <location>
        <begin position="171"/>
        <end position="190"/>
    </location>
</feature>
<comment type="subcellular location">
    <subcellularLocation>
        <location evidence="1 9">Cell membrane</location>
        <topology evidence="1 9">Multi-pass membrane protein</topology>
    </subcellularLocation>
</comment>
<evidence type="ECO:0000313" key="12">
    <source>
        <dbReference type="Proteomes" id="UP000199144"/>
    </source>
</evidence>
<gene>
    <name evidence="9" type="primary">lnt</name>
    <name evidence="11" type="ORF">SAMN04488042_10154</name>
</gene>
<evidence type="ECO:0000256" key="7">
    <source>
        <dbReference type="ARBA" id="ARBA00023136"/>
    </source>
</evidence>
<dbReference type="SUPFAM" id="SSF56317">
    <property type="entry name" value="Carbon-nitrogen hydrolase"/>
    <property type="match status" value="1"/>
</dbReference>
<evidence type="ECO:0000256" key="3">
    <source>
        <dbReference type="ARBA" id="ARBA00022475"/>
    </source>
</evidence>
<protein>
    <recommendedName>
        <fullName evidence="9">Apolipoprotein N-acyltransferase</fullName>
        <shortName evidence="9">ALP N-acyltransferase</shortName>
        <ecNumber evidence="9">2.3.1.269</ecNumber>
    </recommendedName>
</protein>
<feature type="transmembrane region" description="Helical" evidence="9">
    <location>
        <begin position="74"/>
        <end position="98"/>
    </location>
</feature>
<reference evidence="11 12" key="1">
    <citation type="submission" date="2016-10" db="EMBL/GenBank/DDBJ databases">
        <authorList>
            <person name="de Groot N.N."/>
        </authorList>
    </citation>
    <scope>NUCLEOTIDE SEQUENCE [LARGE SCALE GENOMIC DNA]</scope>
    <source>
        <strain evidence="11 12">DSM 15283</strain>
    </source>
</reference>
<dbReference type="PANTHER" id="PTHR38686:SF1">
    <property type="entry name" value="APOLIPOPROTEIN N-ACYLTRANSFERASE"/>
    <property type="match status" value="1"/>
</dbReference>
<keyword evidence="3 9" id="KW-1003">Cell membrane</keyword>
<dbReference type="AlphaFoldDB" id="A0A1I4HCS5"/>
<feature type="transmembrane region" description="Helical" evidence="9">
    <location>
        <begin position="105"/>
        <end position="123"/>
    </location>
</feature>
<feature type="transmembrane region" description="Helical" evidence="9">
    <location>
        <begin position="46"/>
        <end position="62"/>
    </location>
</feature>
<name>A0A1I4HCS5_9RHOB</name>
<dbReference type="PROSITE" id="PS50263">
    <property type="entry name" value="CN_HYDROLASE"/>
    <property type="match status" value="1"/>
</dbReference>
<dbReference type="EC" id="2.3.1.269" evidence="9"/>
<dbReference type="Proteomes" id="UP000199144">
    <property type="component" value="Unassembled WGS sequence"/>
</dbReference>
<dbReference type="CDD" id="cd07571">
    <property type="entry name" value="ALP_N-acyl_transferase"/>
    <property type="match status" value="1"/>
</dbReference>
<dbReference type="UniPathway" id="UPA00666"/>
<feature type="transmembrane region" description="Helical" evidence="9">
    <location>
        <begin position="18"/>
        <end position="34"/>
    </location>
</feature>
<evidence type="ECO:0000313" key="11">
    <source>
        <dbReference type="EMBL" id="SFL40082.1"/>
    </source>
</evidence>
<dbReference type="InterPro" id="IPR036526">
    <property type="entry name" value="C-N_Hydrolase_sf"/>
</dbReference>
<evidence type="ECO:0000256" key="6">
    <source>
        <dbReference type="ARBA" id="ARBA00022989"/>
    </source>
</evidence>
<sequence length="482" mass="51731">MLAGAGAVAGLGHPPFDLWFLTVAGLAFAVWSLGRSGSARQAWWQGWGLGTGYFAVSIHWIVEPFFVDPVRHGWMAPFAILFMAVGLGLFWAVAFLGARRIGRSVWPVAVFLTLAEMVRAYLFGGFPWGMPSYVLVDSFTGQLAAWIGPHGLNLLVFALACGLATGAAQGGVVRIGAGGSSLVALALMVLPAPEADTVAPDAPVIRLIQPNAPQHQKWDPAHIGRFFDRSILFTRLGAPRPDLIVWPETSVPTLLGRATNTLAVIAEAAEGVPVVLGINRVGGERVYNSAVLMDGTGAVTDIYDKHHLVPFGEYVPLGDLMSRFGLRGFASQHGEGYSPGPGPQLMDLGPLGKALPLICYEAVFPQDVNGAPERPEFLLQITNDAWFGNFSGPYQHLAQARMRAIEQGLPMVRAANTGVSAMIDARGKVIASLPLNEDGFLDVALPAKRAKTPYARMGDWPLAVLLAILSVWLMRRARRESD</sequence>
<evidence type="ECO:0000256" key="1">
    <source>
        <dbReference type="ARBA" id="ARBA00004651"/>
    </source>
</evidence>
<dbReference type="Pfam" id="PF00795">
    <property type="entry name" value="CN_hydrolase"/>
    <property type="match status" value="1"/>
</dbReference>
<keyword evidence="5 9" id="KW-0812">Transmembrane</keyword>
<comment type="similarity">
    <text evidence="2 9">Belongs to the CN hydrolase family. Apolipoprotein N-acyltransferase subfamily.</text>
</comment>
<comment type="catalytic activity">
    <reaction evidence="9">
        <text>N-terminal S-1,2-diacyl-sn-glyceryl-L-cysteinyl-[lipoprotein] + a glycerophospholipid = N-acyl-S-1,2-diacyl-sn-glyceryl-L-cysteinyl-[lipoprotein] + a 2-acyl-sn-glycero-3-phospholipid + H(+)</text>
        <dbReference type="Rhea" id="RHEA:48228"/>
        <dbReference type="Rhea" id="RHEA-COMP:14681"/>
        <dbReference type="Rhea" id="RHEA-COMP:14684"/>
        <dbReference type="ChEBI" id="CHEBI:15378"/>
        <dbReference type="ChEBI" id="CHEBI:136912"/>
        <dbReference type="ChEBI" id="CHEBI:140656"/>
        <dbReference type="ChEBI" id="CHEBI:140657"/>
        <dbReference type="ChEBI" id="CHEBI:140660"/>
        <dbReference type="EC" id="2.3.1.269"/>
    </reaction>
</comment>
<keyword evidence="11" id="KW-0449">Lipoprotein</keyword>
<evidence type="ECO:0000256" key="4">
    <source>
        <dbReference type="ARBA" id="ARBA00022679"/>
    </source>
</evidence>
<evidence type="ECO:0000256" key="5">
    <source>
        <dbReference type="ARBA" id="ARBA00022692"/>
    </source>
</evidence>
<comment type="pathway">
    <text evidence="9">Protein modification; lipoprotein biosynthesis (N-acyl transfer).</text>
</comment>
<feature type="transmembrane region" description="Helical" evidence="9">
    <location>
        <begin position="143"/>
        <end position="164"/>
    </location>
</feature>
<dbReference type="GO" id="GO:0042158">
    <property type="term" value="P:lipoprotein biosynthetic process"/>
    <property type="evidence" value="ECO:0007669"/>
    <property type="project" value="UniProtKB-UniRule"/>
</dbReference>
<dbReference type="NCBIfam" id="TIGR00546">
    <property type="entry name" value="lnt"/>
    <property type="match status" value="1"/>
</dbReference>
<keyword evidence="4 9" id="KW-0808">Transferase</keyword>
<dbReference type="InterPro" id="IPR003010">
    <property type="entry name" value="C-N_Hydrolase"/>
</dbReference>
<dbReference type="GO" id="GO:0005886">
    <property type="term" value="C:plasma membrane"/>
    <property type="evidence" value="ECO:0007669"/>
    <property type="project" value="UniProtKB-SubCell"/>
</dbReference>
<evidence type="ECO:0000256" key="8">
    <source>
        <dbReference type="ARBA" id="ARBA00023315"/>
    </source>
</evidence>
<dbReference type="GO" id="GO:0016410">
    <property type="term" value="F:N-acyltransferase activity"/>
    <property type="evidence" value="ECO:0007669"/>
    <property type="project" value="UniProtKB-UniRule"/>
</dbReference>
<dbReference type="EMBL" id="FOTQ01000001">
    <property type="protein sequence ID" value="SFL40082.1"/>
    <property type="molecule type" value="Genomic_DNA"/>
</dbReference>
<dbReference type="InterPro" id="IPR004563">
    <property type="entry name" value="Apolipo_AcylTrfase"/>
</dbReference>
<feature type="transmembrane region" description="Helical" evidence="9">
    <location>
        <begin position="457"/>
        <end position="474"/>
    </location>
</feature>
<dbReference type="InterPro" id="IPR045378">
    <property type="entry name" value="LNT_N"/>
</dbReference>
<keyword evidence="12" id="KW-1185">Reference proteome</keyword>
<dbReference type="HAMAP" id="MF_01148">
    <property type="entry name" value="Lnt"/>
    <property type="match status" value="1"/>
</dbReference>
<accession>A0A1I4HCS5</accession>
<keyword evidence="6 9" id="KW-1133">Transmembrane helix</keyword>
<dbReference type="Pfam" id="PF20154">
    <property type="entry name" value="LNT_N"/>
    <property type="match status" value="1"/>
</dbReference>
<organism evidence="11 12">
    <name type="scientific">Shimia aestuarii</name>
    <dbReference type="NCBI Taxonomy" id="254406"/>
    <lineage>
        <taxon>Bacteria</taxon>
        <taxon>Pseudomonadati</taxon>
        <taxon>Pseudomonadota</taxon>
        <taxon>Alphaproteobacteria</taxon>
        <taxon>Rhodobacterales</taxon>
        <taxon>Roseobacteraceae</taxon>
    </lineage>
</organism>
<keyword evidence="8 9" id="KW-0012">Acyltransferase</keyword>
<keyword evidence="7 9" id="KW-0472">Membrane</keyword>
<dbReference type="STRING" id="254406.SAMN04488042_10154"/>